<dbReference type="PANTHER" id="PTHR35149">
    <property type="entry name" value="SLL5132 PROTEIN"/>
    <property type="match status" value="1"/>
</dbReference>
<gene>
    <name evidence="2" type="ORF">D7322_07160</name>
</gene>
<dbReference type="OrthoDB" id="9798761at2"/>
<protein>
    <submittedName>
        <fullName evidence="2">DUF262 domain-containing protein</fullName>
    </submittedName>
</protein>
<sequence>MTKKLDTDLYTIVEILNAGIDNFEIKSYQRGYRWDIDNIKTLIGDILECGANSVYCLQPIVVTKISASTYEVIDGQQRLTTFKILMHCLRSYTSELDIKDFNISYETRSCEIFLKKLYDNALRHELEDLTLEHVLVLWNQLTLEKEERNRDNFHIFQSYCTCHFELKRLDIATISSIVDKIRTQIKFIWYEVDLLLLNVTAEKLFANINKNKIKLTGADLIKALFILDIENNADNVEVKHFRKQNLANEWDEIEQSLRNPDFWFFITNSHNQHYDVRIGKLFDIVTENRLESDLGAYFIMSKDEDLRPWSLIYDKYRIAQEWFEDTYYYHRIGFLVNMDIHSFERILEEYTNGEITSKLKFKEWLDGEISAYFRSFEIKELLYSKQNDRGRYGRCTGVLLLYNILLTEKFYPGQKFSFGKFVEQEWSLEHIQPQNPKEKTAENWLEWLKEIKPLIVDKITDNEQLIIKVDADQYDFSEINYDELCHSLKPVRQTDKIPAPILKQLSALEDTFEEEFPVHGIQNLALLDKVTNSKLSNGSFKEKRALVLQMNDPESVDNEKTYLPLGTLNVFSKTMITDPMGIQLEYWSVTDSEFYEKDIKNTLAPYLSYE</sequence>
<evidence type="ECO:0000259" key="1">
    <source>
        <dbReference type="Pfam" id="PF03235"/>
    </source>
</evidence>
<dbReference type="SUPFAM" id="SSF110849">
    <property type="entry name" value="ParB/Sulfiredoxin"/>
    <property type="match status" value="1"/>
</dbReference>
<dbReference type="PANTHER" id="PTHR35149:SF2">
    <property type="entry name" value="DUF262 DOMAIN-CONTAINING PROTEIN"/>
    <property type="match status" value="1"/>
</dbReference>
<name>A0A420W1U1_9SPHI</name>
<dbReference type="AlphaFoldDB" id="A0A420W1U1"/>
<proteinExistence type="predicted"/>
<organism evidence="2 3">
    <name type="scientific">Sphingobacterium puteale</name>
    <dbReference type="NCBI Taxonomy" id="2420510"/>
    <lineage>
        <taxon>Bacteria</taxon>
        <taxon>Pseudomonadati</taxon>
        <taxon>Bacteroidota</taxon>
        <taxon>Sphingobacteriia</taxon>
        <taxon>Sphingobacteriales</taxon>
        <taxon>Sphingobacteriaceae</taxon>
        <taxon>Sphingobacterium</taxon>
    </lineage>
</organism>
<evidence type="ECO:0000313" key="2">
    <source>
        <dbReference type="EMBL" id="RKO72565.1"/>
    </source>
</evidence>
<keyword evidence="3" id="KW-1185">Reference proteome</keyword>
<dbReference type="EMBL" id="RBWS01000005">
    <property type="protein sequence ID" value="RKO72565.1"/>
    <property type="molecule type" value="Genomic_DNA"/>
</dbReference>
<dbReference type="InterPro" id="IPR036086">
    <property type="entry name" value="ParB/Sulfiredoxin_sf"/>
</dbReference>
<reference evidence="2 3" key="1">
    <citation type="submission" date="2018-10" db="EMBL/GenBank/DDBJ databases">
        <title>Sphingobacterium sp. M05W1-28.</title>
        <authorList>
            <person name="Cai H."/>
        </authorList>
    </citation>
    <scope>NUCLEOTIDE SEQUENCE [LARGE SCALE GENOMIC DNA]</scope>
    <source>
        <strain evidence="2 3">M05W1-28</strain>
    </source>
</reference>
<dbReference type="CDD" id="cd16387">
    <property type="entry name" value="ParB_N_Srx"/>
    <property type="match status" value="1"/>
</dbReference>
<evidence type="ECO:0000313" key="3">
    <source>
        <dbReference type="Proteomes" id="UP000282423"/>
    </source>
</evidence>
<comment type="caution">
    <text evidence="2">The sequence shown here is derived from an EMBL/GenBank/DDBJ whole genome shotgun (WGS) entry which is preliminary data.</text>
</comment>
<dbReference type="RefSeq" id="WP_121122685.1">
    <property type="nucleotide sequence ID" value="NZ_RBWS01000005.1"/>
</dbReference>
<feature type="domain" description="GmrSD restriction endonucleases N-terminal" evidence="1">
    <location>
        <begin position="14"/>
        <end position="225"/>
    </location>
</feature>
<dbReference type="InterPro" id="IPR004919">
    <property type="entry name" value="GmrSD_N"/>
</dbReference>
<dbReference type="Proteomes" id="UP000282423">
    <property type="component" value="Unassembled WGS sequence"/>
</dbReference>
<dbReference type="Pfam" id="PF03235">
    <property type="entry name" value="GmrSD_N"/>
    <property type="match status" value="1"/>
</dbReference>
<accession>A0A420W1U1</accession>